<proteinExistence type="inferred from homology"/>
<dbReference type="FunFam" id="3.40.50.720:FF:000084">
    <property type="entry name" value="Short-chain dehydrogenase reductase"/>
    <property type="match status" value="1"/>
</dbReference>
<name>A0A7I7KX87_9MYCO</name>
<keyword evidence="5" id="KW-1185">Reference proteome</keyword>
<reference evidence="4 5" key="1">
    <citation type="journal article" date="2019" name="Emerg. Microbes Infect.">
        <title>Comprehensive subspecies identification of 175 nontuberculous mycobacteria species based on 7547 genomic profiles.</title>
        <authorList>
            <person name="Matsumoto Y."/>
            <person name="Kinjo T."/>
            <person name="Motooka D."/>
            <person name="Nabeya D."/>
            <person name="Jung N."/>
            <person name="Uechi K."/>
            <person name="Horii T."/>
            <person name="Iida T."/>
            <person name="Fujita J."/>
            <person name="Nakamura S."/>
        </authorList>
    </citation>
    <scope>NUCLEOTIDE SEQUENCE [LARGE SCALE GENOMIC DNA]</scope>
    <source>
        <strain evidence="4 5">JCM 12404</strain>
    </source>
</reference>
<evidence type="ECO:0000256" key="3">
    <source>
        <dbReference type="RuleBase" id="RU000363"/>
    </source>
</evidence>
<dbReference type="KEGG" id="mcoo:MCOO_25780"/>
<dbReference type="SUPFAM" id="SSF51735">
    <property type="entry name" value="NAD(P)-binding Rossmann-fold domains"/>
    <property type="match status" value="1"/>
</dbReference>
<dbReference type="PROSITE" id="PS00061">
    <property type="entry name" value="ADH_SHORT"/>
    <property type="match status" value="1"/>
</dbReference>
<gene>
    <name evidence="4" type="ORF">MCOO_25780</name>
</gene>
<evidence type="ECO:0000313" key="5">
    <source>
        <dbReference type="Proteomes" id="UP000465866"/>
    </source>
</evidence>
<dbReference type="GO" id="GO:0016616">
    <property type="term" value="F:oxidoreductase activity, acting on the CH-OH group of donors, NAD or NADP as acceptor"/>
    <property type="evidence" value="ECO:0007669"/>
    <property type="project" value="TreeGrafter"/>
</dbReference>
<dbReference type="InterPro" id="IPR002347">
    <property type="entry name" value="SDR_fam"/>
</dbReference>
<accession>A0A7I7KX87</accession>
<evidence type="ECO:0000313" key="4">
    <source>
        <dbReference type="EMBL" id="BBX46563.1"/>
    </source>
</evidence>
<sequence length="292" mass="29930">MSPLLAGRGAVVVGGSRGIGAAVARLLARHGAAVVVNGRDIDAAESTTADITAVGGRAVAHTGSPSDQRAAESLVDRCIEEFGRIDILINCAGIAEPPGSSILDITAAQFAALLDAHLGTVFATCRAAAPKMVARGSGSIVNTSSFAFLGDYGGTGYPAGKGAVNSLTLSIAAELKEHGVRANVVCPGAKTRLSTGPEYVAHITELNRRGLLDDVSMQGSLDVAEPDYAAPIYVYLASELARHRTGEIFAASGGFVGRFPKPAPTLLAYRDHHDSPPWSVAELSALLDGGTD</sequence>
<dbReference type="Pfam" id="PF00106">
    <property type="entry name" value="adh_short"/>
    <property type="match status" value="1"/>
</dbReference>
<dbReference type="GO" id="GO:0030497">
    <property type="term" value="P:fatty acid elongation"/>
    <property type="evidence" value="ECO:0007669"/>
    <property type="project" value="TreeGrafter"/>
</dbReference>
<dbReference type="CDD" id="cd05233">
    <property type="entry name" value="SDR_c"/>
    <property type="match status" value="1"/>
</dbReference>
<dbReference type="Gene3D" id="3.40.50.720">
    <property type="entry name" value="NAD(P)-binding Rossmann-like Domain"/>
    <property type="match status" value="1"/>
</dbReference>
<organism evidence="4 5">
    <name type="scientific">Mycobacterium cookii</name>
    <dbReference type="NCBI Taxonomy" id="1775"/>
    <lineage>
        <taxon>Bacteria</taxon>
        <taxon>Bacillati</taxon>
        <taxon>Actinomycetota</taxon>
        <taxon>Actinomycetes</taxon>
        <taxon>Mycobacteriales</taxon>
        <taxon>Mycobacteriaceae</taxon>
        <taxon>Mycobacterium</taxon>
    </lineage>
</organism>
<dbReference type="Proteomes" id="UP000465866">
    <property type="component" value="Chromosome"/>
</dbReference>
<dbReference type="EMBL" id="AP022569">
    <property type="protein sequence ID" value="BBX46563.1"/>
    <property type="molecule type" value="Genomic_DNA"/>
</dbReference>
<dbReference type="PANTHER" id="PTHR42760">
    <property type="entry name" value="SHORT-CHAIN DEHYDROGENASES/REDUCTASES FAMILY MEMBER"/>
    <property type="match status" value="1"/>
</dbReference>
<dbReference type="RefSeq" id="WP_163776694.1">
    <property type="nucleotide sequence ID" value="NZ_AP022569.1"/>
</dbReference>
<dbReference type="InterPro" id="IPR020904">
    <property type="entry name" value="Sc_DH/Rdtase_CS"/>
</dbReference>
<dbReference type="PRINTS" id="PR00081">
    <property type="entry name" value="GDHRDH"/>
</dbReference>
<evidence type="ECO:0000256" key="2">
    <source>
        <dbReference type="ARBA" id="ARBA00023002"/>
    </source>
</evidence>
<comment type="similarity">
    <text evidence="1 3">Belongs to the short-chain dehydrogenases/reductases (SDR) family.</text>
</comment>
<dbReference type="AlphaFoldDB" id="A0A7I7KX87"/>
<protein>
    <submittedName>
        <fullName evidence="4">Short-chain dehydrogenase</fullName>
    </submittedName>
</protein>
<dbReference type="InterPro" id="IPR036291">
    <property type="entry name" value="NAD(P)-bd_dom_sf"/>
</dbReference>
<evidence type="ECO:0000256" key="1">
    <source>
        <dbReference type="ARBA" id="ARBA00006484"/>
    </source>
</evidence>
<dbReference type="PRINTS" id="PR00080">
    <property type="entry name" value="SDRFAMILY"/>
</dbReference>
<dbReference type="PANTHER" id="PTHR42760:SF40">
    <property type="entry name" value="3-OXOACYL-[ACYL-CARRIER-PROTEIN] REDUCTASE, CHLOROPLASTIC"/>
    <property type="match status" value="1"/>
</dbReference>
<keyword evidence="2" id="KW-0560">Oxidoreductase</keyword>